<dbReference type="GO" id="GO:0003677">
    <property type="term" value="F:DNA binding"/>
    <property type="evidence" value="ECO:0007669"/>
    <property type="project" value="InterPro"/>
</dbReference>
<feature type="compositionally biased region" description="Low complexity" evidence="3">
    <location>
        <begin position="187"/>
        <end position="198"/>
    </location>
</feature>
<name>A0A167S3W9_9HYPO</name>
<dbReference type="Pfam" id="PF00172">
    <property type="entry name" value="Zn_clus"/>
    <property type="match status" value="1"/>
</dbReference>
<organism evidence="5 6">
    <name type="scientific">Niveomyces insectorum RCEF 264</name>
    <dbReference type="NCBI Taxonomy" id="1081102"/>
    <lineage>
        <taxon>Eukaryota</taxon>
        <taxon>Fungi</taxon>
        <taxon>Dikarya</taxon>
        <taxon>Ascomycota</taxon>
        <taxon>Pezizomycotina</taxon>
        <taxon>Sordariomycetes</taxon>
        <taxon>Hypocreomycetidae</taxon>
        <taxon>Hypocreales</taxon>
        <taxon>Cordycipitaceae</taxon>
        <taxon>Niveomyces</taxon>
    </lineage>
</organism>
<dbReference type="PROSITE" id="PS50048">
    <property type="entry name" value="ZN2_CY6_FUNGAL_2"/>
    <property type="match status" value="1"/>
</dbReference>
<sequence>MQQQPANSSARPYRSHARPACMACRRRKSRCKVEAHATTCSMCSVHGTPCEFRPGSAGPPRTPPVTAAARRAAAGRSAVAQTSTPTPTPTPTTTSSTAQAHGGPTRRTTTTTTTTATTSPVGPAGNRDLQQPYNTRYPAHGRHENSGAVPRREQPVSLILEDLDEPRMNHVHHADYFPGFPADAEHGPAVAQAPAGHAAAKEQSTPLSLDNGNSSGGGDDDDDDNANPHIVGPVVSNDNHVLADYLASIHAEARGMRITRPAAARAPFSSLPTLGAAAAAAAATTTTTGTPHGPGSTEPVLFTHVHKRPLGMTIRPNASSLKLQTIEKLLEPWTDRLVEIYLAKNLCFPLVDEASFRRQYTTARHRVSPALLSTLYASTLTFWPYDLQQLAAERCPDGRFVWNLASEALYAELYAAPGLATLPAVLLNVGGRPTTSMIGNGVQLGVAVALSHALGLNRNPLSWDVPQTEKHLRMKIWWCLLVHDRWTSLAYGTPPHIRRAHYDVPPPIEAWLCDDDGDDAGSQSNAAMRRATSRVFIALVNLTEVLAPCLDYVFDVERAANQQTAATMTTTTTTTTTTRRRSQLALALHAWVEQLPDDVRRIVVRGTQLATPGASNLRLAYLSRRPPPNPDPSVFAAAVVDTDVSNRYMEIRRSAEEIVRLVQELDHQQLGDFWLPGVAFTFAQTVAFLARCALEESSSSSNGGGGGGGGSNQHEAGLSLAQSPSLRLASELVEALRQHQTRSGWDLADLCLAQHADVIQRLLTTTTAAAATTETATSSTATATMATATTAAAGVVGEEMTATRDLQPRDEPGNQPLQQQPQQQPPQQHQPPQEQQHPQQQQHQQHQLTDMLPSAPSLLGPPYGMYNGAFAVDTLFPSIWDTLQSI</sequence>
<feature type="domain" description="Zn(2)-C6 fungal-type" evidence="4">
    <location>
        <begin position="20"/>
        <end position="52"/>
    </location>
</feature>
<dbReference type="SMART" id="SM00906">
    <property type="entry name" value="Fungal_trans"/>
    <property type="match status" value="1"/>
</dbReference>
<feature type="region of interest" description="Disordered" evidence="3">
    <location>
        <begin position="54"/>
        <end position="154"/>
    </location>
</feature>
<dbReference type="Pfam" id="PF04082">
    <property type="entry name" value="Fungal_trans"/>
    <property type="match status" value="1"/>
</dbReference>
<evidence type="ECO:0000313" key="6">
    <source>
        <dbReference type="Proteomes" id="UP000076874"/>
    </source>
</evidence>
<dbReference type="STRING" id="1081102.A0A167S3W9"/>
<dbReference type="OrthoDB" id="3034343at2759"/>
<dbReference type="CDD" id="cd12148">
    <property type="entry name" value="fungal_TF_MHR"/>
    <property type="match status" value="1"/>
</dbReference>
<feature type="compositionally biased region" description="Basic and acidic residues" evidence="3">
    <location>
        <begin position="141"/>
        <end position="154"/>
    </location>
</feature>
<dbReference type="CDD" id="cd00067">
    <property type="entry name" value="GAL4"/>
    <property type="match status" value="1"/>
</dbReference>
<evidence type="ECO:0000313" key="5">
    <source>
        <dbReference type="EMBL" id="OAA59207.1"/>
    </source>
</evidence>
<comment type="caution">
    <text evidence="5">The sequence shown here is derived from an EMBL/GenBank/DDBJ whole genome shotgun (WGS) entry which is preliminary data.</text>
</comment>
<dbReference type="PANTHER" id="PTHR31668">
    <property type="entry name" value="GLUCOSE TRANSPORT TRANSCRIPTION REGULATOR RGT1-RELATED-RELATED"/>
    <property type="match status" value="1"/>
</dbReference>
<feature type="compositionally biased region" description="Low complexity" evidence="3">
    <location>
        <begin position="815"/>
        <end position="847"/>
    </location>
</feature>
<keyword evidence="1" id="KW-0479">Metal-binding</keyword>
<keyword evidence="2" id="KW-0539">Nucleus</keyword>
<evidence type="ECO:0000256" key="3">
    <source>
        <dbReference type="SAM" id="MobiDB-lite"/>
    </source>
</evidence>
<dbReference type="InterPro" id="IPR050797">
    <property type="entry name" value="Carb_Metab_Trans_Reg"/>
</dbReference>
<feature type="region of interest" description="Disordered" evidence="3">
    <location>
        <begin position="182"/>
        <end position="234"/>
    </location>
</feature>
<dbReference type="PROSITE" id="PS00463">
    <property type="entry name" value="ZN2_CY6_FUNGAL_1"/>
    <property type="match status" value="1"/>
</dbReference>
<feature type="compositionally biased region" description="Gly residues" evidence="3">
    <location>
        <begin position="702"/>
        <end position="711"/>
    </location>
</feature>
<dbReference type="GO" id="GO:0005634">
    <property type="term" value="C:nucleus"/>
    <property type="evidence" value="ECO:0007669"/>
    <property type="project" value="TreeGrafter"/>
</dbReference>
<gene>
    <name evidence="5" type="ORF">SPI_06409</name>
</gene>
<dbReference type="GO" id="GO:0008270">
    <property type="term" value="F:zinc ion binding"/>
    <property type="evidence" value="ECO:0007669"/>
    <property type="project" value="InterPro"/>
</dbReference>
<dbReference type="GO" id="GO:0000981">
    <property type="term" value="F:DNA-binding transcription factor activity, RNA polymerase II-specific"/>
    <property type="evidence" value="ECO:0007669"/>
    <property type="project" value="InterPro"/>
</dbReference>
<dbReference type="InterPro" id="IPR036864">
    <property type="entry name" value="Zn2-C6_fun-type_DNA-bd_sf"/>
</dbReference>
<protein>
    <submittedName>
        <fullName evidence="5">Transcription factor</fullName>
    </submittedName>
</protein>
<dbReference type="GO" id="GO:0001080">
    <property type="term" value="P:nitrogen catabolite activation of transcription from RNA polymerase II promoter"/>
    <property type="evidence" value="ECO:0007669"/>
    <property type="project" value="TreeGrafter"/>
</dbReference>
<evidence type="ECO:0000256" key="2">
    <source>
        <dbReference type="ARBA" id="ARBA00023242"/>
    </source>
</evidence>
<reference evidence="5 6" key="1">
    <citation type="journal article" date="2016" name="Genome Biol. Evol.">
        <title>Divergent and convergent evolution of fungal pathogenicity.</title>
        <authorList>
            <person name="Shang Y."/>
            <person name="Xiao G."/>
            <person name="Zheng P."/>
            <person name="Cen K."/>
            <person name="Zhan S."/>
            <person name="Wang C."/>
        </authorList>
    </citation>
    <scope>NUCLEOTIDE SEQUENCE [LARGE SCALE GENOMIC DNA]</scope>
    <source>
        <strain evidence="5 6">RCEF 264</strain>
    </source>
</reference>
<dbReference type="PANTHER" id="PTHR31668:SF10">
    <property type="entry name" value="ZN(II)2CYS6 TRANSCRIPTION FACTOR (EUROFUNG)"/>
    <property type="match status" value="1"/>
</dbReference>
<dbReference type="Gene3D" id="4.10.240.10">
    <property type="entry name" value="Zn(2)-C6 fungal-type DNA-binding domain"/>
    <property type="match status" value="1"/>
</dbReference>
<proteinExistence type="predicted"/>
<dbReference type="Proteomes" id="UP000076874">
    <property type="component" value="Unassembled WGS sequence"/>
</dbReference>
<dbReference type="EMBL" id="AZHD01000011">
    <property type="protein sequence ID" value="OAA59207.1"/>
    <property type="molecule type" value="Genomic_DNA"/>
</dbReference>
<feature type="compositionally biased region" description="Low complexity" evidence="3">
    <location>
        <begin position="105"/>
        <end position="118"/>
    </location>
</feature>
<dbReference type="GO" id="GO:0006351">
    <property type="term" value="P:DNA-templated transcription"/>
    <property type="evidence" value="ECO:0007669"/>
    <property type="project" value="InterPro"/>
</dbReference>
<feature type="region of interest" description="Disordered" evidence="3">
    <location>
        <begin position="699"/>
        <end position="721"/>
    </location>
</feature>
<evidence type="ECO:0000256" key="1">
    <source>
        <dbReference type="ARBA" id="ARBA00022723"/>
    </source>
</evidence>
<accession>A0A167S3W9</accession>
<feature type="region of interest" description="Disordered" evidence="3">
    <location>
        <begin position="1"/>
        <end position="21"/>
    </location>
</feature>
<dbReference type="AlphaFoldDB" id="A0A167S3W9"/>
<dbReference type="SUPFAM" id="SSF57701">
    <property type="entry name" value="Zn2/Cys6 DNA-binding domain"/>
    <property type="match status" value="1"/>
</dbReference>
<feature type="compositionally biased region" description="Polar residues" evidence="3">
    <location>
        <begin position="1"/>
        <end position="10"/>
    </location>
</feature>
<keyword evidence="6" id="KW-1185">Reference proteome</keyword>
<dbReference type="InterPro" id="IPR007219">
    <property type="entry name" value="XnlR_reg_dom"/>
</dbReference>
<dbReference type="InterPro" id="IPR001138">
    <property type="entry name" value="Zn2Cys6_DnaBD"/>
</dbReference>
<evidence type="ECO:0000259" key="4">
    <source>
        <dbReference type="PROSITE" id="PS50048"/>
    </source>
</evidence>
<feature type="region of interest" description="Disordered" evidence="3">
    <location>
        <begin position="805"/>
        <end position="856"/>
    </location>
</feature>
<feature type="compositionally biased region" description="Low complexity" evidence="3">
    <location>
        <begin position="64"/>
        <end position="97"/>
    </location>
</feature>